<feature type="compositionally biased region" description="Acidic residues" evidence="4">
    <location>
        <begin position="1"/>
        <end position="11"/>
    </location>
</feature>
<dbReference type="Gene3D" id="2.60.40.790">
    <property type="match status" value="1"/>
</dbReference>
<evidence type="ECO:0000256" key="1">
    <source>
        <dbReference type="ARBA" id="ARBA00004463"/>
    </source>
</evidence>
<dbReference type="Pfam" id="PF04969">
    <property type="entry name" value="CS"/>
    <property type="match status" value="1"/>
</dbReference>
<dbReference type="InterPro" id="IPR008978">
    <property type="entry name" value="HSP20-like_chaperone"/>
</dbReference>
<dbReference type="GO" id="GO:0051082">
    <property type="term" value="F:unfolded protein binding"/>
    <property type="evidence" value="ECO:0007669"/>
    <property type="project" value="TreeGrafter"/>
</dbReference>
<protein>
    <recommendedName>
        <fullName evidence="5">CS domain-containing protein</fullName>
    </recommendedName>
</protein>
<sequence length="314" mass="36031">MAIISDFEEEQQQQQQQQAETKKPSSLSSSSSSIHEGFDEALKQLLDHSTPIALLETVIDFLRRKSNLFDDDRVEKKVSGFVSAAKEKYEGDKRKKKAVEEVRKIEKAKKEEAVVKKEELKKVASTSEKKKGESKGEEKGNVRAPNSGNGLDLENYSWTQTLQEVTVNIPIPRGTKSRFINFELKKNRLKVGLKGQPPIIEVRDLYETVKVDDCFWSIEDGSFISVLLTKQNQMEWWKYVVKGEPEVDTQKVEPENSKLADLDPETRQTVEKMMFDQRQKSMGLPTSEEMNKQEILKKFMAEHPEMDFSHAKLS</sequence>
<evidence type="ECO:0000256" key="4">
    <source>
        <dbReference type="SAM" id="MobiDB-lite"/>
    </source>
</evidence>
<dbReference type="SUPFAM" id="SSF49764">
    <property type="entry name" value="HSP20-like chaperones"/>
    <property type="match status" value="1"/>
</dbReference>
<dbReference type="PANTHER" id="PTHR12356">
    <property type="entry name" value="NUCLEAR MOVEMENT PROTEIN NUDC"/>
    <property type="match status" value="1"/>
</dbReference>
<comment type="subcellular location">
    <subcellularLocation>
        <location evidence="1">Cytoplasmic granule</location>
    </subcellularLocation>
</comment>
<accession>A0A7J7NGD5</accession>
<evidence type="ECO:0000256" key="2">
    <source>
        <dbReference type="ARBA" id="ARBA00022490"/>
    </source>
</evidence>
<evidence type="ECO:0000259" key="5">
    <source>
        <dbReference type="PROSITE" id="PS51203"/>
    </source>
</evidence>
<gene>
    <name evidence="6" type="ORF">GIB67_038960</name>
</gene>
<evidence type="ECO:0000313" key="6">
    <source>
        <dbReference type="EMBL" id="KAF6166299.1"/>
    </source>
</evidence>
<feature type="compositionally biased region" description="Basic and acidic residues" evidence="4">
    <location>
        <begin position="124"/>
        <end position="141"/>
    </location>
</feature>
<dbReference type="PANTHER" id="PTHR12356:SF3">
    <property type="entry name" value="NUCLEAR MIGRATION PROTEIN NUDC"/>
    <property type="match status" value="1"/>
</dbReference>
<keyword evidence="2" id="KW-0963">Cytoplasm</keyword>
<dbReference type="EMBL" id="JACGCM010000799">
    <property type="protein sequence ID" value="KAF6166299.1"/>
    <property type="molecule type" value="Genomic_DNA"/>
</dbReference>
<dbReference type="CDD" id="cd06467">
    <property type="entry name" value="p23_NUDC_like"/>
    <property type="match status" value="1"/>
</dbReference>
<dbReference type="InterPro" id="IPR037898">
    <property type="entry name" value="NudC_fam"/>
</dbReference>
<comment type="caution">
    <text evidence="6">The sequence shown here is derived from an EMBL/GenBank/DDBJ whole genome shotgun (WGS) entry which is preliminary data.</text>
</comment>
<dbReference type="GO" id="GO:0006457">
    <property type="term" value="P:protein folding"/>
    <property type="evidence" value="ECO:0007669"/>
    <property type="project" value="TreeGrafter"/>
</dbReference>
<dbReference type="OrthoDB" id="416217at2759"/>
<reference evidence="6 7" key="1">
    <citation type="journal article" date="2020" name="IScience">
        <title>Genome Sequencing of the Endangered Kingdonia uniflora (Circaeasteraceae, Ranunculales) Reveals Potential Mechanisms of Evolutionary Specialization.</title>
        <authorList>
            <person name="Sun Y."/>
            <person name="Deng T."/>
            <person name="Zhang A."/>
            <person name="Moore M.J."/>
            <person name="Landis J.B."/>
            <person name="Lin N."/>
            <person name="Zhang H."/>
            <person name="Zhang X."/>
            <person name="Huang J."/>
            <person name="Zhang X."/>
            <person name="Sun H."/>
            <person name="Wang H."/>
        </authorList>
    </citation>
    <scope>NUCLEOTIDE SEQUENCE [LARGE SCALE GENOMIC DNA]</scope>
    <source>
        <strain evidence="6">TB1705</strain>
        <tissue evidence="6">Leaf</tissue>
    </source>
</reference>
<dbReference type="GO" id="GO:0005737">
    <property type="term" value="C:cytoplasm"/>
    <property type="evidence" value="ECO:0007669"/>
    <property type="project" value="TreeGrafter"/>
</dbReference>
<dbReference type="AlphaFoldDB" id="A0A7J7NGD5"/>
<evidence type="ECO:0000313" key="7">
    <source>
        <dbReference type="Proteomes" id="UP000541444"/>
    </source>
</evidence>
<proteinExistence type="predicted"/>
<keyword evidence="7" id="KW-1185">Reference proteome</keyword>
<dbReference type="Proteomes" id="UP000541444">
    <property type="component" value="Unassembled WGS sequence"/>
</dbReference>
<feature type="region of interest" description="Disordered" evidence="4">
    <location>
        <begin position="1"/>
        <end position="35"/>
    </location>
</feature>
<organism evidence="6 7">
    <name type="scientific">Kingdonia uniflora</name>
    <dbReference type="NCBI Taxonomy" id="39325"/>
    <lineage>
        <taxon>Eukaryota</taxon>
        <taxon>Viridiplantae</taxon>
        <taxon>Streptophyta</taxon>
        <taxon>Embryophyta</taxon>
        <taxon>Tracheophyta</taxon>
        <taxon>Spermatophyta</taxon>
        <taxon>Magnoliopsida</taxon>
        <taxon>Ranunculales</taxon>
        <taxon>Circaeasteraceae</taxon>
        <taxon>Kingdonia</taxon>
    </lineage>
</organism>
<dbReference type="PROSITE" id="PS51203">
    <property type="entry name" value="CS"/>
    <property type="match status" value="1"/>
</dbReference>
<dbReference type="FunFam" id="2.60.40.790:FF:000001">
    <property type="entry name" value="Nuclear migration protein nudC"/>
    <property type="match status" value="1"/>
</dbReference>
<feature type="region of interest" description="Disordered" evidence="4">
    <location>
        <begin position="124"/>
        <end position="152"/>
    </location>
</feature>
<name>A0A7J7NGD5_9MAGN</name>
<comment type="function">
    <text evidence="3">Small heat shock protein required for the establishment of auxin gradients and for patterning of the apical domain of the embryo. Involved in the specification of the cotyledon primordia. Also required for normal inflorescence and floral meristem function, normal developmental patterning and thermotolerance. Acts as a molecular chaperone.</text>
</comment>
<dbReference type="InterPro" id="IPR007052">
    <property type="entry name" value="CS_dom"/>
</dbReference>
<feature type="domain" description="CS" evidence="5">
    <location>
        <begin position="151"/>
        <end position="241"/>
    </location>
</feature>
<evidence type="ECO:0000256" key="3">
    <source>
        <dbReference type="ARBA" id="ARBA00053226"/>
    </source>
</evidence>